<dbReference type="NCBIfam" id="TIGR00711">
    <property type="entry name" value="efflux_EmrB"/>
    <property type="match status" value="1"/>
</dbReference>
<organism evidence="9 10">
    <name type="scientific">Patulibacter medicamentivorans</name>
    <dbReference type="NCBI Taxonomy" id="1097667"/>
    <lineage>
        <taxon>Bacteria</taxon>
        <taxon>Bacillati</taxon>
        <taxon>Actinomycetota</taxon>
        <taxon>Thermoleophilia</taxon>
        <taxon>Solirubrobacterales</taxon>
        <taxon>Patulibacteraceae</taxon>
        <taxon>Patulibacter</taxon>
    </lineage>
</organism>
<proteinExistence type="predicted"/>
<evidence type="ECO:0000256" key="5">
    <source>
        <dbReference type="ARBA" id="ARBA00022989"/>
    </source>
</evidence>
<evidence type="ECO:0000256" key="1">
    <source>
        <dbReference type="ARBA" id="ARBA00004651"/>
    </source>
</evidence>
<feature type="transmembrane region" description="Helical" evidence="7">
    <location>
        <begin position="155"/>
        <end position="177"/>
    </location>
</feature>
<evidence type="ECO:0000256" key="7">
    <source>
        <dbReference type="SAM" id="Phobius"/>
    </source>
</evidence>
<feature type="transmembrane region" description="Helical" evidence="7">
    <location>
        <begin position="351"/>
        <end position="374"/>
    </location>
</feature>
<feature type="transmembrane region" description="Helical" evidence="7">
    <location>
        <begin position="69"/>
        <end position="88"/>
    </location>
</feature>
<dbReference type="PATRIC" id="fig|1097667.3.peg.2937"/>
<feature type="transmembrane region" description="Helical" evidence="7">
    <location>
        <begin position="424"/>
        <end position="442"/>
    </location>
</feature>
<keyword evidence="6 7" id="KW-0472">Membrane</keyword>
<accession>H0E805</accession>
<feature type="transmembrane region" description="Helical" evidence="7">
    <location>
        <begin position="320"/>
        <end position="339"/>
    </location>
</feature>
<dbReference type="InterPro" id="IPR011701">
    <property type="entry name" value="MFS"/>
</dbReference>
<keyword evidence="2" id="KW-0813">Transport</keyword>
<dbReference type="Gene3D" id="1.20.1720.10">
    <property type="entry name" value="Multidrug resistance protein D"/>
    <property type="match status" value="1"/>
</dbReference>
<feature type="domain" description="Major facilitator superfamily (MFS) profile" evidence="8">
    <location>
        <begin position="2"/>
        <end position="447"/>
    </location>
</feature>
<dbReference type="Proteomes" id="UP000005143">
    <property type="component" value="Unassembled WGS sequence"/>
</dbReference>
<dbReference type="PRINTS" id="PR01036">
    <property type="entry name" value="TCRTETB"/>
</dbReference>
<feature type="transmembrane region" description="Helical" evidence="7">
    <location>
        <begin position="189"/>
        <end position="209"/>
    </location>
</feature>
<feature type="transmembrane region" description="Helical" evidence="7">
    <location>
        <begin position="261"/>
        <end position="282"/>
    </location>
</feature>
<comment type="subcellular location">
    <subcellularLocation>
        <location evidence="1">Cell membrane</location>
        <topology evidence="1">Multi-pass membrane protein</topology>
    </subcellularLocation>
</comment>
<dbReference type="PROSITE" id="PS50850">
    <property type="entry name" value="MFS"/>
    <property type="match status" value="1"/>
</dbReference>
<dbReference type="CDD" id="cd17321">
    <property type="entry name" value="MFS_MMR_MDR_like"/>
    <property type="match status" value="1"/>
</dbReference>
<dbReference type="InterPro" id="IPR004638">
    <property type="entry name" value="EmrB-like"/>
</dbReference>
<evidence type="ECO:0000256" key="3">
    <source>
        <dbReference type="ARBA" id="ARBA00022475"/>
    </source>
</evidence>
<keyword evidence="3" id="KW-1003">Cell membrane</keyword>
<feature type="transmembrane region" description="Helical" evidence="7">
    <location>
        <begin position="395"/>
        <end position="412"/>
    </location>
</feature>
<keyword evidence="5 7" id="KW-1133">Transmembrane helix</keyword>
<feature type="transmembrane region" description="Helical" evidence="7">
    <location>
        <begin position="221"/>
        <end position="240"/>
    </location>
</feature>
<evidence type="ECO:0000256" key="2">
    <source>
        <dbReference type="ARBA" id="ARBA00022448"/>
    </source>
</evidence>
<keyword evidence="4 7" id="KW-0812">Transmembrane</keyword>
<dbReference type="InterPro" id="IPR036259">
    <property type="entry name" value="MFS_trans_sf"/>
</dbReference>
<evidence type="ECO:0000256" key="6">
    <source>
        <dbReference type="ARBA" id="ARBA00023136"/>
    </source>
</evidence>
<gene>
    <name evidence="9" type="ORF">PAI11_29620</name>
</gene>
<evidence type="ECO:0000313" key="9">
    <source>
        <dbReference type="EMBL" id="EHN10203.1"/>
    </source>
</evidence>
<sequence length="487" mass="49943">MALVAASGGAFLGLLDATIVNVSFPDISASFPDADRSELSWVLDGYFIVVAALMVPAGALADRFGRRRLFLLGVVGFVLSSLLCAIAPSWESLVAFRVVQGASSAILIPSSLALVLTEFPSGQRARAVAAWGASAALAAAAGPPLGGALVELADWRWIFVVNLPLGAIVLWLGVRGLRESRDEQAPARPDLVGAALAALSLGLLALALVEGGSWGWQSGRVLGALGGALVLGAVLVRHCARHPHPVVDPALMRIPSFRLGSVGMLLFSAAMFAVILGNVLFLTGIWHYTVLEAGLAAVPGALASTIVARPAGAVAERYGHRVVIVPGVVLYAVGVIGLTGAPEAPDFVGAWVPWSFTSGIGIGLAFPILGAAAVEHVEQARFGAACALSSTFRQVGAVIGTAGVVAIVGDPTSIADGMARADRAYLVAAVVSLVAGVVAAGLRPTGRSGLVEDEAISMANPDHRHLPLVREPVARVVEIRGPARFLV</sequence>
<name>H0E805_9ACTN</name>
<dbReference type="EMBL" id="AGUD01000238">
    <property type="protein sequence ID" value="EHN10203.1"/>
    <property type="molecule type" value="Genomic_DNA"/>
</dbReference>
<keyword evidence="10" id="KW-1185">Reference proteome</keyword>
<evidence type="ECO:0000259" key="8">
    <source>
        <dbReference type="PROSITE" id="PS50850"/>
    </source>
</evidence>
<dbReference type="InterPro" id="IPR005829">
    <property type="entry name" value="Sugar_transporter_CS"/>
</dbReference>
<dbReference type="Gene3D" id="1.20.1250.20">
    <property type="entry name" value="MFS general substrate transporter like domains"/>
    <property type="match status" value="1"/>
</dbReference>
<feature type="transmembrane region" description="Helical" evidence="7">
    <location>
        <begin position="128"/>
        <end position="149"/>
    </location>
</feature>
<feature type="transmembrane region" description="Helical" evidence="7">
    <location>
        <begin position="41"/>
        <end position="62"/>
    </location>
</feature>
<reference evidence="9 10" key="1">
    <citation type="journal article" date="2013" name="Biodegradation">
        <title>Quantitative proteomic analysis of ibuprofen-degrading Patulibacter sp. strain I11.</title>
        <authorList>
            <person name="Almeida B."/>
            <person name="Kjeldal H."/>
            <person name="Lolas I."/>
            <person name="Knudsen A.D."/>
            <person name="Carvalho G."/>
            <person name="Nielsen K.L."/>
            <person name="Barreto Crespo M.T."/>
            <person name="Stensballe A."/>
            <person name="Nielsen J.L."/>
        </authorList>
    </citation>
    <scope>NUCLEOTIDE SEQUENCE [LARGE SCALE GENOMIC DNA]</scope>
    <source>
        <strain evidence="9 10">I11</strain>
    </source>
</reference>
<comment type="caution">
    <text evidence="9">The sequence shown here is derived from an EMBL/GenBank/DDBJ whole genome shotgun (WGS) entry which is preliminary data.</text>
</comment>
<dbReference type="PANTHER" id="PTHR42718:SF48">
    <property type="entry name" value="CONSERVED TWO-DOMAIN MEMBRANE PROTEIN-RELATED"/>
    <property type="match status" value="1"/>
</dbReference>
<dbReference type="SUPFAM" id="SSF103473">
    <property type="entry name" value="MFS general substrate transporter"/>
    <property type="match status" value="2"/>
</dbReference>
<dbReference type="AlphaFoldDB" id="H0E805"/>
<dbReference type="PANTHER" id="PTHR42718">
    <property type="entry name" value="MAJOR FACILITATOR SUPERFAMILY MULTIDRUG TRANSPORTER MFSC"/>
    <property type="match status" value="1"/>
</dbReference>
<feature type="transmembrane region" description="Helical" evidence="7">
    <location>
        <begin position="288"/>
        <end position="308"/>
    </location>
</feature>
<protein>
    <submittedName>
        <fullName evidence="9">Putative conserved two-domain membrane protein</fullName>
    </submittedName>
</protein>
<feature type="transmembrane region" description="Helical" evidence="7">
    <location>
        <begin position="94"/>
        <end position="116"/>
    </location>
</feature>
<evidence type="ECO:0000313" key="10">
    <source>
        <dbReference type="Proteomes" id="UP000005143"/>
    </source>
</evidence>
<dbReference type="GO" id="GO:0022857">
    <property type="term" value="F:transmembrane transporter activity"/>
    <property type="evidence" value="ECO:0007669"/>
    <property type="project" value="InterPro"/>
</dbReference>
<dbReference type="PROSITE" id="PS00216">
    <property type="entry name" value="SUGAR_TRANSPORT_1"/>
    <property type="match status" value="1"/>
</dbReference>
<dbReference type="GO" id="GO:0005886">
    <property type="term" value="C:plasma membrane"/>
    <property type="evidence" value="ECO:0007669"/>
    <property type="project" value="UniProtKB-SubCell"/>
</dbReference>
<evidence type="ECO:0000256" key="4">
    <source>
        <dbReference type="ARBA" id="ARBA00022692"/>
    </source>
</evidence>
<dbReference type="InterPro" id="IPR020846">
    <property type="entry name" value="MFS_dom"/>
</dbReference>
<dbReference type="Pfam" id="PF07690">
    <property type="entry name" value="MFS_1"/>
    <property type="match status" value="2"/>
</dbReference>